<dbReference type="CDD" id="cd04301">
    <property type="entry name" value="NAT_SF"/>
    <property type="match status" value="1"/>
</dbReference>
<dbReference type="Proteomes" id="UP001549799">
    <property type="component" value="Unassembled WGS sequence"/>
</dbReference>
<accession>A0ABV2SRT4</accession>
<feature type="domain" description="N-acetyltransferase" evidence="3">
    <location>
        <begin position="4"/>
        <end position="150"/>
    </location>
</feature>
<keyword evidence="1" id="KW-0808">Transferase</keyword>
<sequence>MIRIVKTDATQPDFIKLVAFLDAELAKRDGEEHSFYDQFNKLNHIKHVLLVYEEGFPIACGAIKELEPNVMEVKRMYVTPQKRGEGIASKVLSALESWSRDLGYQKCVLETGKRQPEAIALYAKNGYRIIPNYGQYAGIENSVCFKKDLLGCV</sequence>
<proteinExistence type="predicted"/>
<reference evidence="4 5" key="1">
    <citation type="submission" date="2024-07" db="EMBL/GenBank/DDBJ databases">
        <title>The genome sequence of type strain Sediminicola arcticus GDMCC 1.2805.</title>
        <authorList>
            <person name="Liu Y."/>
        </authorList>
    </citation>
    <scope>NUCLEOTIDE SEQUENCE [LARGE SCALE GENOMIC DNA]</scope>
    <source>
        <strain evidence="4 5">GDMCC 1.2805</strain>
    </source>
</reference>
<name>A0ABV2SRT4_9FLAO</name>
<comment type="caution">
    <text evidence="4">The sequence shown here is derived from an EMBL/GenBank/DDBJ whole genome shotgun (WGS) entry which is preliminary data.</text>
</comment>
<dbReference type="InterPro" id="IPR016181">
    <property type="entry name" value="Acyl_CoA_acyltransferase"/>
</dbReference>
<gene>
    <name evidence="4" type="ORF">ABXZ36_04275</name>
</gene>
<protein>
    <submittedName>
        <fullName evidence="4">GNAT family N-acetyltransferase</fullName>
    </submittedName>
</protein>
<evidence type="ECO:0000259" key="3">
    <source>
        <dbReference type="PROSITE" id="PS51186"/>
    </source>
</evidence>
<dbReference type="Pfam" id="PF00583">
    <property type="entry name" value="Acetyltransf_1"/>
    <property type="match status" value="1"/>
</dbReference>
<evidence type="ECO:0000256" key="2">
    <source>
        <dbReference type="ARBA" id="ARBA00023315"/>
    </source>
</evidence>
<evidence type="ECO:0000313" key="4">
    <source>
        <dbReference type="EMBL" id="MET6989862.1"/>
    </source>
</evidence>
<dbReference type="SUPFAM" id="SSF55729">
    <property type="entry name" value="Acyl-CoA N-acyltransferases (Nat)"/>
    <property type="match status" value="1"/>
</dbReference>
<keyword evidence="5" id="KW-1185">Reference proteome</keyword>
<dbReference type="PANTHER" id="PTHR43877:SF2">
    <property type="entry name" value="AMINOALKYLPHOSPHONATE N-ACETYLTRANSFERASE-RELATED"/>
    <property type="match status" value="1"/>
</dbReference>
<dbReference type="Gene3D" id="3.40.630.30">
    <property type="match status" value="1"/>
</dbReference>
<keyword evidence="2" id="KW-0012">Acyltransferase</keyword>
<dbReference type="RefSeq" id="WP_354614243.1">
    <property type="nucleotide sequence ID" value="NZ_JBEXAE010000002.1"/>
</dbReference>
<dbReference type="InterPro" id="IPR050832">
    <property type="entry name" value="Bact_Acetyltransf"/>
</dbReference>
<evidence type="ECO:0000256" key="1">
    <source>
        <dbReference type="ARBA" id="ARBA00022679"/>
    </source>
</evidence>
<dbReference type="PANTHER" id="PTHR43877">
    <property type="entry name" value="AMINOALKYLPHOSPHONATE N-ACETYLTRANSFERASE-RELATED-RELATED"/>
    <property type="match status" value="1"/>
</dbReference>
<dbReference type="EMBL" id="JBEXAE010000002">
    <property type="protein sequence ID" value="MET6989862.1"/>
    <property type="molecule type" value="Genomic_DNA"/>
</dbReference>
<evidence type="ECO:0000313" key="5">
    <source>
        <dbReference type="Proteomes" id="UP001549799"/>
    </source>
</evidence>
<organism evidence="4 5">
    <name type="scientific">Sediminicola arcticus</name>
    <dbReference type="NCBI Taxonomy" id="1574308"/>
    <lineage>
        <taxon>Bacteria</taxon>
        <taxon>Pseudomonadati</taxon>
        <taxon>Bacteroidota</taxon>
        <taxon>Flavobacteriia</taxon>
        <taxon>Flavobacteriales</taxon>
        <taxon>Flavobacteriaceae</taxon>
        <taxon>Sediminicola</taxon>
    </lineage>
</organism>
<dbReference type="InterPro" id="IPR000182">
    <property type="entry name" value="GNAT_dom"/>
</dbReference>
<dbReference type="PROSITE" id="PS51186">
    <property type="entry name" value="GNAT"/>
    <property type="match status" value="1"/>
</dbReference>